<evidence type="ECO:0000256" key="1">
    <source>
        <dbReference type="SAM" id="Phobius"/>
    </source>
</evidence>
<dbReference type="Proteomes" id="UP000194450">
    <property type="component" value="Unassembled WGS sequence"/>
</dbReference>
<gene>
    <name evidence="2" type="ORF">SAMN06297229_1365</name>
</gene>
<keyword evidence="3" id="KW-1185">Reference proteome</keyword>
<sequence>MTAATISDSVLARKLPWSLLALRLGVFIVMLVWALDKFVNPTHTAAVFEGFYGVSGLNETMAAVLGALQLVLVLAFVIGYRKTITYGLIFVLHGVSTLSSFPQYIDAFNNLLFFAAWPMWAACWVLFYLRDYDTKFSV</sequence>
<feature type="transmembrane region" description="Helical" evidence="1">
    <location>
        <begin position="111"/>
        <end position="129"/>
    </location>
</feature>
<name>A0A1Y6ESX7_9GAMM</name>
<organism evidence="2 3">
    <name type="scientific">Pseudidiomarina planktonica</name>
    <dbReference type="NCBI Taxonomy" id="1323738"/>
    <lineage>
        <taxon>Bacteria</taxon>
        <taxon>Pseudomonadati</taxon>
        <taxon>Pseudomonadota</taxon>
        <taxon>Gammaproteobacteria</taxon>
        <taxon>Alteromonadales</taxon>
        <taxon>Idiomarinaceae</taxon>
        <taxon>Pseudidiomarina</taxon>
    </lineage>
</organism>
<dbReference type="AlphaFoldDB" id="A0A1Y6ESX7"/>
<feature type="transmembrane region" description="Helical" evidence="1">
    <location>
        <begin position="15"/>
        <end position="35"/>
    </location>
</feature>
<proteinExistence type="predicted"/>
<protein>
    <recommendedName>
        <fullName evidence="4">DoxX protein</fullName>
    </recommendedName>
</protein>
<evidence type="ECO:0000313" key="2">
    <source>
        <dbReference type="EMBL" id="SMQ65824.1"/>
    </source>
</evidence>
<reference evidence="3" key="1">
    <citation type="submission" date="2017-04" db="EMBL/GenBank/DDBJ databases">
        <authorList>
            <person name="Varghese N."/>
            <person name="Submissions S."/>
        </authorList>
    </citation>
    <scope>NUCLEOTIDE SEQUENCE [LARGE SCALE GENOMIC DNA]</scope>
</reference>
<evidence type="ECO:0000313" key="3">
    <source>
        <dbReference type="Proteomes" id="UP000194450"/>
    </source>
</evidence>
<keyword evidence="1" id="KW-0812">Transmembrane</keyword>
<keyword evidence="1" id="KW-1133">Transmembrane helix</keyword>
<dbReference type="EMBL" id="FXWH01000001">
    <property type="protein sequence ID" value="SMQ65824.1"/>
    <property type="molecule type" value="Genomic_DNA"/>
</dbReference>
<evidence type="ECO:0008006" key="4">
    <source>
        <dbReference type="Google" id="ProtNLM"/>
    </source>
</evidence>
<accession>A0A1Y6ESX7</accession>
<dbReference type="RefSeq" id="WP_198677973.1">
    <property type="nucleotide sequence ID" value="NZ_FXWH01000001.1"/>
</dbReference>
<keyword evidence="1" id="KW-0472">Membrane</keyword>